<dbReference type="PANTHER" id="PTHR43101:SF1">
    <property type="entry name" value="BETA-FRUCTOSIDASE"/>
    <property type="match status" value="1"/>
</dbReference>
<dbReference type="InterPro" id="IPR013148">
    <property type="entry name" value="Glyco_hydro_32_N"/>
</dbReference>
<accession>A0ABQ4MSH7</accession>
<evidence type="ECO:0000256" key="4">
    <source>
        <dbReference type="ARBA" id="ARBA00019623"/>
    </source>
</evidence>
<dbReference type="InterPro" id="IPR006232">
    <property type="entry name" value="Suc6P_hydrolase"/>
</dbReference>
<dbReference type="InterPro" id="IPR013320">
    <property type="entry name" value="ConA-like_dom_sf"/>
</dbReference>
<evidence type="ECO:0000256" key="6">
    <source>
        <dbReference type="ARBA" id="ARBA00023295"/>
    </source>
</evidence>
<comment type="catalytic activity">
    <reaction evidence="8">
        <text>Hydrolysis of terminal non-reducing beta-D-fructofuranoside residues in beta-D-fructofuranosides.</text>
        <dbReference type="EC" id="3.2.1.26"/>
    </reaction>
</comment>
<organism evidence="12 13">
    <name type="scientific">Paenibacillus woosongensis</name>
    <dbReference type="NCBI Taxonomy" id="307580"/>
    <lineage>
        <taxon>Bacteria</taxon>
        <taxon>Bacillati</taxon>
        <taxon>Bacillota</taxon>
        <taxon>Bacilli</taxon>
        <taxon>Bacillales</taxon>
        <taxon>Paenibacillaceae</taxon>
        <taxon>Paenibacillus</taxon>
    </lineage>
</organism>
<evidence type="ECO:0000259" key="11">
    <source>
        <dbReference type="Pfam" id="PF08244"/>
    </source>
</evidence>
<dbReference type="EC" id="3.2.1.26" evidence="3 8"/>
<feature type="domain" description="Glycosyl hydrolase family 32 N-terminal" evidence="10">
    <location>
        <begin position="32"/>
        <end position="337"/>
    </location>
</feature>
<keyword evidence="13" id="KW-1185">Reference proteome</keyword>
<evidence type="ECO:0000313" key="13">
    <source>
        <dbReference type="Proteomes" id="UP000681290"/>
    </source>
</evidence>
<dbReference type="PANTHER" id="PTHR43101">
    <property type="entry name" value="BETA-FRUCTOSIDASE"/>
    <property type="match status" value="1"/>
</dbReference>
<dbReference type="SUPFAM" id="SSF49899">
    <property type="entry name" value="Concanavalin A-like lectins/glucanases"/>
    <property type="match status" value="1"/>
</dbReference>
<dbReference type="Gene3D" id="2.115.10.20">
    <property type="entry name" value="Glycosyl hydrolase domain, family 43"/>
    <property type="match status" value="1"/>
</dbReference>
<feature type="domain" description="Glycosyl hydrolase family 32 C-terminal" evidence="11">
    <location>
        <begin position="343"/>
        <end position="487"/>
    </location>
</feature>
<dbReference type="CDD" id="cd08996">
    <property type="entry name" value="GH32_FFase"/>
    <property type="match status" value="1"/>
</dbReference>
<evidence type="ECO:0000256" key="3">
    <source>
        <dbReference type="ARBA" id="ARBA00012758"/>
    </source>
</evidence>
<keyword evidence="9" id="KW-0963">Cytoplasm</keyword>
<dbReference type="Proteomes" id="UP000681290">
    <property type="component" value="Unassembled WGS sequence"/>
</dbReference>
<evidence type="ECO:0000256" key="5">
    <source>
        <dbReference type="ARBA" id="ARBA00022801"/>
    </source>
</evidence>
<comment type="subcellular location">
    <subcellularLocation>
        <location evidence="9">Cytoplasm</location>
    </subcellularLocation>
</comment>
<comment type="function">
    <text evidence="9">Enables the bacterium to metabolize sucrose as a sole carbon source.</text>
</comment>
<keyword evidence="6 8" id="KW-0326">Glycosidase</keyword>
<keyword evidence="5 8" id="KW-0378">Hydrolase</keyword>
<evidence type="ECO:0000256" key="8">
    <source>
        <dbReference type="RuleBase" id="RU362110"/>
    </source>
</evidence>
<reference evidence="12 13" key="1">
    <citation type="submission" date="2021-03" db="EMBL/GenBank/DDBJ databases">
        <title>Antimicrobial resistance genes in bacteria isolated from Japanese honey, and their potential for conferring macrolide and lincosamide resistance in the American foulbrood pathogen Paenibacillus larvae.</title>
        <authorList>
            <person name="Okamoto M."/>
            <person name="Kumagai M."/>
            <person name="Kanamori H."/>
            <person name="Takamatsu D."/>
        </authorList>
    </citation>
    <scope>NUCLEOTIDE SEQUENCE [LARGE SCALE GENOMIC DNA]</scope>
    <source>
        <strain evidence="12 13">J15TS10</strain>
    </source>
</reference>
<evidence type="ECO:0000256" key="2">
    <source>
        <dbReference type="ARBA" id="ARBA00009902"/>
    </source>
</evidence>
<dbReference type="Pfam" id="PF00251">
    <property type="entry name" value="Glyco_hydro_32N"/>
    <property type="match status" value="1"/>
</dbReference>
<dbReference type="InterPro" id="IPR013189">
    <property type="entry name" value="Glyco_hydro_32_C"/>
</dbReference>
<protein>
    <recommendedName>
        <fullName evidence="4 8">Sucrose-6-phosphate hydrolase</fullName>
        <ecNumber evidence="3 8">3.2.1.26</ecNumber>
    </recommendedName>
    <alternativeName>
        <fullName evidence="7 9">Invertase</fullName>
    </alternativeName>
</protein>
<dbReference type="SMART" id="SM00640">
    <property type="entry name" value="Glyco_32"/>
    <property type="match status" value="1"/>
</dbReference>
<proteinExistence type="inferred from homology"/>
<dbReference type="InterPro" id="IPR051214">
    <property type="entry name" value="GH32_Enzymes"/>
</dbReference>
<sequence>MTTQRMYTLNDANEFIRESKHLLKNDYRLNYHLMAEFGWMNDPNGFIHYNGEYHLFYQHYPYKPVWGPMHWGHAVSRDLVNWRYLPVALAPDEEYDRDGCFSGSAIAKEGKLALLYTGHVVTGPNQDQDYEQVQALAISEDGVNFRKYEGNPIIGRDQIPEGVSRKDFRDPKVMEYNNQYYMVIGSNDAQGNGLVLLYRSKDLLNWTFVNILAKSDGTFGDNWECPDLFLLGDKAVLMMSPQRMPAQGEQYNNLHSNMYMVGEFDSEAGTFALERYAQVDHGFDFYAPQSTVDDRGRRIVIGWMDMWEQEMPTQQGHHWAGAMSLPRVAELDGDRILFSPAEEIESRRSNAYEQANIELSGERKLAISGDSYELQVEFEAGNAGEFGLKLRTDEAGQEETVIAYQQEEGMLLFDRERAGIGPGGQRKAAVPLQEGKLSLRIFVDKSSVEVFAGDGEVVMTARIYPSADARGIKLFSTGDSKVTMLRKWDIHPV</sequence>
<evidence type="ECO:0000256" key="9">
    <source>
        <dbReference type="RuleBase" id="RU365015"/>
    </source>
</evidence>
<evidence type="ECO:0000256" key="1">
    <source>
        <dbReference type="ARBA" id="ARBA00004914"/>
    </source>
</evidence>
<dbReference type="NCBIfam" id="TIGR01322">
    <property type="entry name" value="scrB_fam"/>
    <property type="match status" value="1"/>
</dbReference>
<comment type="pathway">
    <text evidence="1 9">Glycan biosynthesis; sucrose metabolism.</text>
</comment>
<dbReference type="Pfam" id="PF08244">
    <property type="entry name" value="Glyco_hydro_32C"/>
    <property type="match status" value="1"/>
</dbReference>
<comment type="similarity">
    <text evidence="2 8">Belongs to the glycosyl hydrolase 32 family.</text>
</comment>
<dbReference type="GO" id="GO:0016787">
    <property type="term" value="F:hydrolase activity"/>
    <property type="evidence" value="ECO:0007669"/>
    <property type="project" value="UniProtKB-KW"/>
</dbReference>
<dbReference type="InterPro" id="IPR023296">
    <property type="entry name" value="Glyco_hydro_beta-prop_sf"/>
</dbReference>
<dbReference type="EMBL" id="BOSM01000003">
    <property type="protein sequence ID" value="GIP58345.1"/>
    <property type="molecule type" value="Genomic_DNA"/>
</dbReference>
<comment type="caution">
    <text evidence="12">The sequence shown here is derived from an EMBL/GenBank/DDBJ whole genome shotgun (WGS) entry which is preliminary data.</text>
</comment>
<keyword evidence="9" id="KW-0119">Carbohydrate metabolism</keyword>
<evidence type="ECO:0000313" key="12">
    <source>
        <dbReference type="EMBL" id="GIP58345.1"/>
    </source>
</evidence>
<gene>
    <name evidence="12" type="ORF">J15TS10_21590</name>
</gene>
<dbReference type="InterPro" id="IPR001362">
    <property type="entry name" value="Glyco_hydro_32"/>
</dbReference>
<evidence type="ECO:0000256" key="7">
    <source>
        <dbReference type="ARBA" id="ARBA00033367"/>
    </source>
</evidence>
<evidence type="ECO:0000259" key="10">
    <source>
        <dbReference type="Pfam" id="PF00251"/>
    </source>
</evidence>
<dbReference type="SUPFAM" id="SSF75005">
    <property type="entry name" value="Arabinanase/levansucrase/invertase"/>
    <property type="match status" value="1"/>
</dbReference>
<name>A0ABQ4MSH7_9BACL</name>
<dbReference type="Gene3D" id="2.60.120.560">
    <property type="entry name" value="Exo-inulinase, domain 1"/>
    <property type="match status" value="1"/>
</dbReference>